<dbReference type="InterPro" id="IPR022385">
    <property type="entry name" value="Rhs_assc_core"/>
</dbReference>
<keyword evidence="5" id="KW-1133">Transmembrane helix</keyword>
<proteinExistence type="predicted"/>
<evidence type="ECO:0000259" key="7">
    <source>
        <dbReference type="Pfam" id="PF20148"/>
    </source>
</evidence>
<evidence type="ECO:0000256" key="1">
    <source>
        <dbReference type="ARBA" id="ARBA00004613"/>
    </source>
</evidence>
<organism evidence="10 11">
    <name type="scientific">Viridibacillus arenosi FSL R5-213</name>
    <dbReference type="NCBI Taxonomy" id="1227360"/>
    <lineage>
        <taxon>Bacteria</taxon>
        <taxon>Bacillati</taxon>
        <taxon>Bacillota</taxon>
        <taxon>Bacilli</taxon>
        <taxon>Bacillales</taxon>
        <taxon>Caryophanaceae</taxon>
        <taxon>Viridibacillus</taxon>
    </lineage>
</organism>
<dbReference type="Pfam" id="PF20148">
    <property type="entry name" value="DUF6531"/>
    <property type="match status" value="1"/>
</dbReference>
<keyword evidence="5" id="KW-0472">Membrane</keyword>
<evidence type="ECO:0000259" key="9">
    <source>
        <dbReference type="Pfam" id="PF25023"/>
    </source>
</evidence>
<feature type="chain" id="PRO_5004839828" evidence="6">
    <location>
        <begin position="27"/>
        <end position="2008"/>
    </location>
</feature>
<evidence type="ECO:0000256" key="2">
    <source>
        <dbReference type="ARBA" id="ARBA00022525"/>
    </source>
</evidence>
<protein>
    <submittedName>
        <fullName evidence="10">Wall-associated protein</fullName>
    </submittedName>
</protein>
<dbReference type="RefSeq" id="WP_038184533.1">
    <property type="nucleotide sequence ID" value="NZ_ASQA01000017.1"/>
</dbReference>
<feature type="transmembrane region" description="Helical" evidence="5">
    <location>
        <begin position="1942"/>
        <end position="1962"/>
    </location>
</feature>
<dbReference type="NCBIfam" id="TIGR03696">
    <property type="entry name" value="Rhs_assc_core"/>
    <property type="match status" value="1"/>
</dbReference>
<feature type="domain" description="Carbohydrate-binding module family 96" evidence="8">
    <location>
        <begin position="292"/>
        <end position="459"/>
    </location>
</feature>
<dbReference type="Gene3D" id="2.180.10.10">
    <property type="entry name" value="RHS repeat-associated core"/>
    <property type="match status" value="4"/>
</dbReference>
<gene>
    <name evidence="10" type="ORF">C176_11019</name>
</gene>
<evidence type="ECO:0000256" key="5">
    <source>
        <dbReference type="SAM" id="Phobius"/>
    </source>
</evidence>
<feature type="domain" description="Teneurin-like YD-shell" evidence="9">
    <location>
        <begin position="1568"/>
        <end position="1893"/>
    </location>
</feature>
<keyword evidence="5" id="KW-0812">Transmembrane</keyword>
<evidence type="ECO:0000256" key="4">
    <source>
        <dbReference type="ARBA" id="ARBA00022737"/>
    </source>
</evidence>
<feature type="transmembrane region" description="Helical" evidence="5">
    <location>
        <begin position="1974"/>
        <end position="1997"/>
    </location>
</feature>
<dbReference type="NCBIfam" id="NF033679">
    <property type="entry name" value="DNRLRE_dom"/>
    <property type="match status" value="1"/>
</dbReference>
<dbReference type="InterPro" id="IPR056823">
    <property type="entry name" value="TEN-like_YD-shell"/>
</dbReference>
<name>W4EY53_9BACL</name>
<dbReference type="InterPro" id="IPR050708">
    <property type="entry name" value="T6SS_VgrG/RHS"/>
</dbReference>
<dbReference type="Proteomes" id="UP000019062">
    <property type="component" value="Unassembled WGS sequence"/>
</dbReference>
<reference evidence="10 11" key="1">
    <citation type="journal article" date="2014" name="BMC Genomics">
        <title>Genomic comparison of sporeforming bacilli isolated from milk.</title>
        <authorList>
            <person name="Moreno Switt A.I."/>
            <person name="Andrus A.D."/>
            <person name="Ranieri M.L."/>
            <person name="Orsi R.H."/>
            <person name="Ivy R."/>
            <person name="den Bakker H.C."/>
            <person name="Martin N.H."/>
            <person name="Wiedmann M."/>
            <person name="Boor K.J."/>
        </authorList>
    </citation>
    <scope>NUCLEOTIDE SEQUENCE [LARGE SCALE GENOMIC DNA]</scope>
    <source>
        <strain evidence="10 11">FSL R5-213</strain>
    </source>
</reference>
<evidence type="ECO:0000313" key="11">
    <source>
        <dbReference type="Proteomes" id="UP000019062"/>
    </source>
</evidence>
<keyword evidence="4" id="KW-0677">Repeat</keyword>
<dbReference type="Pfam" id="PF24517">
    <property type="entry name" value="CBM96"/>
    <property type="match status" value="1"/>
</dbReference>
<sequence length="2008" mass="227936">MNIKKYIAQLLIFSMIVSLVPEYVGAALNENQQNSKEAQSSEQLEVTKEFDEVIKERSANSKTFTNGTGDFLKEVYPEEVHNKVNGQYQEISEELVYGQDGYMTPEETNLESMFPDKLSDDEPLIYRFGNHELAINITNASDGDNSIEPLENPNLEKENNNLYYKEIYPNIDLRHIALNNEVKEDWIVNEFTGINEFNYSIKTDLYGEVKADGSVGFYEDTTKSSLVFSLPKPVMVDSNYNETLGDGTRSTKIHYDLKLIEKGLYELKLTADKEWLASSKRVFPIYIDPSVSINVLGDTYVASAYPNANFNKQWDPSQGEYVLQTGYYDSTSGTNYPFMKFSIQGDFKGAVIDSAQLAAYVTHSYYATEKTGLWVDEVKSKWLADDLTWNNKPTSKKITSTTVARDQWAYFDVTDTVQAWTNGTRNNYGFKFHTNGNGKTYWKKITAGESTNKAKMVISYHYEKMANPTITATAYEDDLTAGYVNVKWPSVYGADSYELQMYDGKDFQSVYSGTATTWTAKGKKLFPKKPYAASNTYKEGKGVELPIDPSEYYSKRSGTTITDKKYSFRVLTKFPKGDSPVSNTVSKAIPSIQVGTPDLPKVTAHAYPESDTANKDRGWLDISWKAVPNATGYKVRIWNGTKYEDFEVGKITSVSTKGKKIWPTDKEIEAGKKDLHITDLSSPNSVGKGAELPIDPSNTYGNSSTRYSIRVIALSATGNSPSSDVNYGYIPLMAPKNIKVEGALIDTFNNKGNLKINWDAVTGAKYYQVEINNGSKFEKYQVKGKTNFDTTGITLFDKMETTEGEEKDKEINLPAYPSNYYKSAPLEKNKDAYEVRVSAYRFGDEGAPATEEDREDLGLRGLSDPSASAYGHIPLHEELNGIEDYFTYGSHSFGNAEASVNVTTGNMALQFNDESLFTRGTLGFGFTRTYNSRSQKDSPLGKGWSYTGGQYLTVTDNKDVQYFDEDGTLHLFKYDTDTQTYISPKGKYLKLEQQDADTFEIKDPDDFVEIYEKDSKDDNRYHILSYTDGNNNKIQFSYIDNQLKKIAEVNQKGEIIRNTIDIDYNTDNRIEKISYSSHWTEYHYDENGYLKSTTIKSKDTEEKIIEGFAYYKNGQMKLYIDGKKAETKFLFDDQELTVFDKQDTDAEISVSTTYHYDADNNVFKVTDTDGNETFYSIGTSKDKYLVTKIVNSDDTTSTIEYDDQFNIKKSTDADGNTTSAVYDPTSGKLTKETSTEGTSIYEYNSKNQLIHSADAKGVETTNTYKGVNLEASKVGEELTSYLYDDYGRIVKTTYANGTFEETAYNDTDDSETKTDAKNNVNTTQYNEFGQTKKLTDGTGRSKSYEYHPLHLNRISSVIDGKGNKTSYEYDGNGNLKKLTDAFKHVKQYQFNDNDQLEKIIFPGLSGLPDMIFDYVYNLNGNLDTEKKPSGINTKYEYNEVDEVDKITVKSNNGANLLYWDPEYENGLIKSSKFFNEQTNTDIVNKEFKYDDNGKLRKYTEGSFDSSYGYDEKERINKIKTEFKQDENTWDISQSTEYKVNEDKIHVIKVLSGEKILQSYKFDEDVADNKNSIMVNTNLFERINQFNKANLLTTIQYKQGDQVTNQFNYMYDQSGNITKEESNQGKSIYEYDANNQLTNETLPDGSTNIYDYDVVGNRKERKSGKQTDSFEYNEANQVKTKNGQAYSYDADGNLTQDENFKYEYNGLGQQVLVTDLADKEVARYNYDENGLRTKKIVGSKTYEYHYENENLAMEVVKNNGTISEYRYYQWDGTTPLGSSINTRESNGDRKEITYHYWTNQRGDVLSIRNDVGEEIGSYEYDAYGNILEVNSKVAKENPIRYAGYYYDEETSHYYLQARYYNPENGAFMALDPHPGDDNDPLTQNGYTYANNNPVIFIDYNGQKSFKKKVRSQINKAPKWVKDTLKKAFPNKTGFVYQNISFNAVKWGVVGGFTGEVIVSISMFGRVKKAKAYGTIGLYSGFLVGAHMGAITSAFPAYARYQIGVFLFGK</sequence>
<dbReference type="Pfam" id="PF25023">
    <property type="entry name" value="TEN_YD-shell"/>
    <property type="match status" value="1"/>
</dbReference>
<comment type="caution">
    <text evidence="10">The sequence shown here is derived from an EMBL/GenBank/DDBJ whole genome shotgun (WGS) entry which is preliminary data.</text>
</comment>
<feature type="signal peptide" evidence="6">
    <location>
        <begin position="1"/>
        <end position="26"/>
    </location>
</feature>
<evidence type="ECO:0000256" key="3">
    <source>
        <dbReference type="ARBA" id="ARBA00022729"/>
    </source>
</evidence>
<keyword evidence="3 6" id="KW-0732">Signal</keyword>
<comment type="subcellular location">
    <subcellularLocation>
        <location evidence="1">Secreted</location>
    </subcellularLocation>
</comment>
<dbReference type="PANTHER" id="PTHR32305">
    <property type="match status" value="1"/>
</dbReference>
<keyword evidence="11" id="KW-1185">Reference proteome</keyword>
<dbReference type="PANTHER" id="PTHR32305:SF15">
    <property type="entry name" value="PROTEIN RHSA-RELATED"/>
    <property type="match status" value="1"/>
</dbReference>
<evidence type="ECO:0000313" key="10">
    <source>
        <dbReference type="EMBL" id="ETT85523.1"/>
    </source>
</evidence>
<dbReference type="EMBL" id="ASQA01000017">
    <property type="protein sequence ID" value="ETT85523.1"/>
    <property type="molecule type" value="Genomic_DNA"/>
</dbReference>
<evidence type="ECO:0000256" key="6">
    <source>
        <dbReference type="SAM" id="SignalP"/>
    </source>
</evidence>
<dbReference type="PATRIC" id="fig|1227360.4.peg.2248"/>
<evidence type="ECO:0000259" key="8">
    <source>
        <dbReference type="Pfam" id="PF24517"/>
    </source>
</evidence>
<dbReference type="InterPro" id="IPR055372">
    <property type="entry name" value="CBM96"/>
</dbReference>
<accession>W4EY53</accession>
<dbReference type="eggNOG" id="COG3209">
    <property type="taxonomic scope" value="Bacteria"/>
</dbReference>
<dbReference type="Gene3D" id="2.60.120.970">
    <property type="match status" value="1"/>
</dbReference>
<dbReference type="InterPro" id="IPR045351">
    <property type="entry name" value="DUF6531"/>
</dbReference>
<keyword evidence="2" id="KW-0964">Secreted</keyword>
<feature type="domain" description="DUF6531" evidence="7">
    <location>
        <begin position="899"/>
        <end position="972"/>
    </location>
</feature>